<evidence type="ECO:0000256" key="1">
    <source>
        <dbReference type="SAM" id="Phobius"/>
    </source>
</evidence>
<proteinExistence type="predicted"/>
<protein>
    <submittedName>
        <fullName evidence="2">Uncharacterized protein</fullName>
    </submittedName>
</protein>
<feature type="transmembrane region" description="Helical" evidence="1">
    <location>
        <begin position="23"/>
        <end position="44"/>
    </location>
</feature>
<feature type="transmembrane region" description="Helical" evidence="1">
    <location>
        <begin position="163"/>
        <end position="183"/>
    </location>
</feature>
<evidence type="ECO:0000313" key="3">
    <source>
        <dbReference type="Proteomes" id="UP000019678"/>
    </source>
</evidence>
<dbReference type="STRING" id="1192034.CAP_1933"/>
<evidence type="ECO:0000313" key="2">
    <source>
        <dbReference type="EMBL" id="EYF06403.1"/>
    </source>
</evidence>
<sequence>MNIPRARTPFRLPVRWSDFADSAFVLLAPPLLVALAPIWVPYYARELWLGRRFARRAASAKPGTFDMTSGATVIVLEQGRQVAEVPVADITRIRWWNHVASSSFASGPEVDTLVELETRASTWRILLVDMGFRALTPLVERGLLSPEPANGGRAQAGCLGAMALPSLALWGLIVALLFSRFVLGHAP</sequence>
<gene>
    <name evidence="2" type="ORF">CAP_1933</name>
</gene>
<name>A0A017TAU1_9BACT</name>
<keyword evidence="1" id="KW-0472">Membrane</keyword>
<organism evidence="2 3">
    <name type="scientific">Chondromyces apiculatus DSM 436</name>
    <dbReference type="NCBI Taxonomy" id="1192034"/>
    <lineage>
        <taxon>Bacteria</taxon>
        <taxon>Pseudomonadati</taxon>
        <taxon>Myxococcota</taxon>
        <taxon>Polyangia</taxon>
        <taxon>Polyangiales</taxon>
        <taxon>Polyangiaceae</taxon>
        <taxon>Chondromyces</taxon>
    </lineage>
</organism>
<keyword evidence="1" id="KW-0812">Transmembrane</keyword>
<keyword evidence="3" id="KW-1185">Reference proteome</keyword>
<dbReference type="RefSeq" id="WP_044239990.1">
    <property type="nucleotide sequence ID" value="NZ_ASRX01000016.1"/>
</dbReference>
<reference evidence="2 3" key="1">
    <citation type="submission" date="2013-05" db="EMBL/GenBank/DDBJ databases">
        <title>Genome assembly of Chondromyces apiculatus DSM 436.</title>
        <authorList>
            <person name="Sharma G."/>
            <person name="Khatri I."/>
            <person name="Kaur C."/>
            <person name="Mayilraj S."/>
            <person name="Subramanian S."/>
        </authorList>
    </citation>
    <scope>NUCLEOTIDE SEQUENCE [LARGE SCALE GENOMIC DNA]</scope>
    <source>
        <strain evidence="2 3">DSM 436</strain>
    </source>
</reference>
<accession>A0A017TAU1</accession>
<keyword evidence="1" id="KW-1133">Transmembrane helix</keyword>
<comment type="caution">
    <text evidence="2">The sequence shown here is derived from an EMBL/GenBank/DDBJ whole genome shotgun (WGS) entry which is preliminary data.</text>
</comment>
<dbReference type="AlphaFoldDB" id="A0A017TAU1"/>
<dbReference type="Proteomes" id="UP000019678">
    <property type="component" value="Unassembled WGS sequence"/>
</dbReference>
<dbReference type="EMBL" id="ASRX01000016">
    <property type="protein sequence ID" value="EYF06403.1"/>
    <property type="molecule type" value="Genomic_DNA"/>
</dbReference>